<evidence type="ECO:0000313" key="3">
    <source>
        <dbReference type="Proteomes" id="UP000799640"/>
    </source>
</evidence>
<accession>A0A6G1HPB3</accession>
<protein>
    <submittedName>
        <fullName evidence="2">Uncharacterized protein</fullName>
    </submittedName>
</protein>
<feature type="compositionally biased region" description="Basic and acidic residues" evidence="1">
    <location>
        <begin position="146"/>
        <end position="172"/>
    </location>
</feature>
<name>A0A6G1HPB3_9PEZI</name>
<sequence length="172" mass="18120">MRPDARPPGTVPDLHPPVLRVRYGTAQVTAAKQSVGDIQGGAQPLARAEKEGAGDGREIVMPRAGWQHRAVSVLCARFSAFRTVIMTTKVTVEVLWAPAAVGEATKAVLPIPGEVVGKAATLCSFHPLFPNGSFCSTGEGPASGSKAREAKPVNDCSRQVRDARSSKPVPDR</sequence>
<keyword evidence="3" id="KW-1185">Reference proteome</keyword>
<reference evidence="2" key="1">
    <citation type="journal article" date="2020" name="Stud. Mycol.">
        <title>101 Dothideomycetes genomes: a test case for predicting lifestyles and emergence of pathogens.</title>
        <authorList>
            <person name="Haridas S."/>
            <person name="Albert R."/>
            <person name="Binder M."/>
            <person name="Bloem J."/>
            <person name="Labutti K."/>
            <person name="Salamov A."/>
            <person name="Andreopoulos B."/>
            <person name="Baker S."/>
            <person name="Barry K."/>
            <person name="Bills G."/>
            <person name="Bluhm B."/>
            <person name="Cannon C."/>
            <person name="Castanera R."/>
            <person name="Culley D."/>
            <person name="Daum C."/>
            <person name="Ezra D."/>
            <person name="Gonzalez J."/>
            <person name="Henrissat B."/>
            <person name="Kuo A."/>
            <person name="Liang C."/>
            <person name="Lipzen A."/>
            <person name="Lutzoni F."/>
            <person name="Magnuson J."/>
            <person name="Mondo S."/>
            <person name="Nolan M."/>
            <person name="Ohm R."/>
            <person name="Pangilinan J."/>
            <person name="Park H.-J."/>
            <person name="Ramirez L."/>
            <person name="Alfaro M."/>
            <person name="Sun H."/>
            <person name="Tritt A."/>
            <person name="Yoshinaga Y."/>
            <person name="Zwiers L.-H."/>
            <person name="Turgeon B."/>
            <person name="Goodwin S."/>
            <person name="Spatafora J."/>
            <person name="Crous P."/>
            <person name="Grigoriev I."/>
        </authorList>
    </citation>
    <scope>NUCLEOTIDE SEQUENCE</scope>
    <source>
        <strain evidence="2">CBS 262.69</strain>
    </source>
</reference>
<dbReference type="Proteomes" id="UP000799640">
    <property type="component" value="Unassembled WGS sequence"/>
</dbReference>
<evidence type="ECO:0000313" key="2">
    <source>
        <dbReference type="EMBL" id="KAF2397898.1"/>
    </source>
</evidence>
<proteinExistence type="predicted"/>
<organism evidence="2 3">
    <name type="scientific">Trichodelitschia bisporula</name>
    <dbReference type="NCBI Taxonomy" id="703511"/>
    <lineage>
        <taxon>Eukaryota</taxon>
        <taxon>Fungi</taxon>
        <taxon>Dikarya</taxon>
        <taxon>Ascomycota</taxon>
        <taxon>Pezizomycotina</taxon>
        <taxon>Dothideomycetes</taxon>
        <taxon>Dothideomycetes incertae sedis</taxon>
        <taxon>Phaeotrichales</taxon>
        <taxon>Phaeotrichaceae</taxon>
        <taxon>Trichodelitschia</taxon>
    </lineage>
</organism>
<feature type="region of interest" description="Disordered" evidence="1">
    <location>
        <begin position="137"/>
        <end position="172"/>
    </location>
</feature>
<dbReference type="AlphaFoldDB" id="A0A6G1HPB3"/>
<dbReference type="EMBL" id="ML996702">
    <property type="protein sequence ID" value="KAF2397898.1"/>
    <property type="molecule type" value="Genomic_DNA"/>
</dbReference>
<gene>
    <name evidence="2" type="ORF">EJ06DRAFT_142472</name>
</gene>
<evidence type="ECO:0000256" key="1">
    <source>
        <dbReference type="SAM" id="MobiDB-lite"/>
    </source>
</evidence>